<dbReference type="Pfam" id="PF01753">
    <property type="entry name" value="zf-MYND"/>
    <property type="match status" value="1"/>
</dbReference>
<dbReference type="PROSITE" id="PS01360">
    <property type="entry name" value="ZF_MYND_1"/>
    <property type="match status" value="1"/>
</dbReference>
<dbReference type="Gene3D" id="2.60.120.620">
    <property type="entry name" value="q2cbj1_9rhob like domain"/>
    <property type="match status" value="1"/>
</dbReference>
<keyword evidence="4" id="KW-0862">Zinc</keyword>
<evidence type="ECO:0000256" key="4">
    <source>
        <dbReference type="ARBA" id="ARBA00022833"/>
    </source>
</evidence>
<evidence type="ECO:0000313" key="14">
    <source>
        <dbReference type="EMBL" id="KFM80564.1"/>
    </source>
</evidence>
<dbReference type="STRING" id="407821.A0A087UT75"/>
<comment type="cofactor">
    <cofactor evidence="1">
        <name>L-ascorbate</name>
        <dbReference type="ChEBI" id="CHEBI:38290"/>
    </cofactor>
</comment>
<feature type="domain" description="Fe2OG dioxygenase" evidence="13">
    <location>
        <begin position="321"/>
        <end position="420"/>
    </location>
</feature>
<dbReference type="GO" id="GO:0071456">
    <property type="term" value="P:cellular response to hypoxia"/>
    <property type="evidence" value="ECO:0007669"/>
    <property type="project" value="TreeGrafter"/>
</dbReference>
<dbReference type="EC" id="1.14.11.29" evidence="9"/>
<dbReference type="PROSITE" id="PS50865">
    <property type="entry name" value="ZF_MYND_2"/>
    <property type="match status" value="1"/>
</dbReference>
<evidence type="ECO:0000256" key="5">
    <source>
        <dbReference type="ARBA" id="ARBA00022896"/>
    </source>
</evidence>
<sequence length="441" mass="49829">MELINKGSVNSPVFCELCRGIGTSRCGRCHTAYYCSREHQVAHWSVHKMVCKKTTPIQQQPATVLNVSCNNSTQLSSFSPYGSWCQNNLPCEKNEDIGAMMAHAPAPVVPNVFDSSTFITSNEKSVDLQIDELFSTLNSELLSSDNAFWDDISTCNAQDMFDFGTDLIKNSIVEGAVDPFPESLQTSSYLNVIDDRQSSGAEDSNILHSVSLNDICSNVVHDLNAFGICVLDKFIGTKFGNMILQEVKDLYYKGIFRKGELVNPDPYMSKESIRNDVTTWVDGSEPGCENIGNLMRKLDVVVATCNKMRNNGILSKYKLHRRTKAMIACYPGDGTYYKKHIDNPHKDGRCITCIYYLNKNWDVKQHGGLLRMFPAAHDSQVANIEPIFDRMLFFWSDKRNPHEVLPSFATRFAITVWYFDADERDRALAMSRNRARTNFMN</sequence>
<evidence type="ECO:0000256" key="11">
    <source>
        <dbReference type="PROSITE-ProRule" id="PRU00134"/>
    </source>
</evidence>
<keyword evidence="15" id="KW-1185">Reference proteome</keyword>
<reference evidence="14 15" key="1">
    <citation type="submission" date="2013-11" db="EMBL/GenBank/DDBJ databases">
        <title>Genome sequencing of Stegodyphus mimosarum.</title>
        <authorList>
            <person name="Bechsgaard J."/>
        </authorList>
    </citation>
    <scope>NUCLEOTIDE SEQUENCE [LARGE SCALE GENOMIC DNA]</scope>
</reference>
<dbReference type="GO" id="GO:0160082">
    <property type="term" value="F:hypoxia-inducible factor-proline dioxygenase activity"/>
    <property type="evidence" value="ECO:0007669"/>
    <property type="project" value="UniProtKB-EC"/>
</dbReference>
<dbReference type="OrthoDB" id="76265at2759"/>
<keyword evidence="8" id="KW-0408">Iron</keyword>
<evidence type="ECO:0000259" key="12">
    <source>
        <dbReference type="PROSITE" id="PS50865"/>
    </source>
</evidence>
<dbReference type="Gene3D" id="6.10.140.2220">
    <property type="match status" value="1"/>
</dbReference>
<dbReference type="Proteomes" id="UP000054359">
    <property type="component" value="Unassembled WGS sequence"/>
</dbReference>
<dbReference type="SUPFAM" id="SSF144232">
    <property type="entry name" value="HIT/MYND zinc finger-like"/>
    <property type="match status" value="1"/>
</dbReference>
<dbReference type="InterPro" id="IPR002893">
    <property type="entry name" value="Znf_MYND"/>
</dbReference>
<proteinExistence type="predicted"/>
<keyword evidence="7" id="KW-0560">Oxidoreductase</keyword>
<name>A0A087UT75_STEMI</name>
<evidence type="ECO:0000256" key="2">
    <source>
        <dbReference type="ARBA" id="ARBA00022723"/>
    </source>
</evidence>
<dbReference type="AlphaFoldDB" id="A0A087UT75"/>
<feature type="domain" description="MYND-type" evidence="12">
    <location>
        <begin position="15"/>
        <end position="51"/>
    </location>
</feature>
<dbReference type="InterPro" id="IPR044862">
    <property type="entry name" value="Pro_4_hyd_alph_FE2OG_OXY"/>
</dbReference>
<comment type="catalytic activity">
    <reaction evidence="10">
        <text>L-prolyl-[hypoxia-inducible factor alpha subunit] + 2-oxoglutarate + O2 = trans-4-hydroxy-L-prolyl-[hypoxia-inducible factor alpha subunit] + succinate + CO2</text>
        <dbReference type="Rhea" id="RHEA:48400"/>
        <dbReference type="Rhea" id="RHEA-COMP:12093"/>
        <dbReference type="Rhea" id="RHEA-COMP:12094"/>
        <dbReference type="ChEBI" id="CHEBI:15379"/>
        <dbReference type="ChEBI" id="CHEBI:16526"/>
        <dbReference type="ChEBI" id="CHEBI:16810"/>
        <dbReference type="ChEBI" id="CHEBI:30031"/>
        <dbReference type="ChEBI" id="CHEBI:50342"/>
        <dbReference type="ChEBI" id="CHEBI:61965"/>
        <dbReference type="EC" id="1.14.11.29"/>
    </reaction>
</comment>
<protein>
    <recommendedName>
        <fullName evidence="9">hypoxia-inducible factor-proline dioxygenase</fullName>
        <ecNumber evidence="9">1.14.11.29</ecNumber>
    </recommendedName>
</protein>
<keyword evidence="6" id="KW-0223">Dioxygenase</keyword>
<organism evidence="14 15">
    <name type="scientific">Stegodyphus mimosarum</name>
    <name type="common">African social velvet spider</name>
    <dbReference type="NCBI Taxonomy" id="407821"/>
    <lineage>
        <taxon>Eukaryota</taxon>
        <taxon>Metazoa</taxon>
        <taxon>Ecdysozoa</taxon>
        <taxon>Arthropoda</taxon>
        <taxon>Chelicerata</taxon>
        <taxon>Arachnida</taxon>
        <taxon>Araneae</taxon>
        <taxon>Araneomorphae</taxon>
        <taxon>Entelegynae</taxon>
        <taxon>Eresoidea</taxon>
        <taxon>Eresidae</taxon>
        <taxon>Stegodyphus</taxon>
    </lineage>
</organism>
<dbReference type="PROSITE" id="PS51471">
    <property type="entry name" value="FE2OG_OXY"/>
    <property type="match status" value="1"/>
</dbReference>
<evidence type="ECO:0000256" key="1">
    <source>
        <dbReference type="ARBA" id="ARBA00001961"/>
    </source>
</evidence>
<keyword evidence="5" id="KW-0847">Vitamin C</keyword>
<evidence type="ECO:0000313" key="15">
    <source>
        <dbReference type="Proteomes" id="UP000054359"/>
    </source>
</evidence>
<dbReference type="Pfam" id="PF13640">
    <property type="entry name" value="2OG-FeII_Oxy_3"/>
    <property type="match status" value="1"/>
</dbReference>
<dbReference type="InterPro" id="IPR005123">
    <property type="entry name" value="Oxoglu/Fe-dep_dioxygenase_dom"/>
</dbReference>
<evidence type="ECO:0000256" key="10">
    <source>
        <dbReference type="ARBA" id="ARBA00049134"/>
    </source>
</evidence>
<evidence type="ECO:0000256" key="6">
    <source>
        <dbReference type="ARBA" id="ARBA00022964"/>
    </source>
</evidence>
<feature type="non-terminal residue" evidence="14">
    <location>
        <position position="441"/>
    </location>
</feature>
<dbReference type="GO" id="GO:0008198">
    <property type="term" value="F:ferrous iron binding"/>
    <property type="evidence" value="ECO:0007669"/>
    <property type="project" value="TreeGrafter"/>
</dbReference>
<keyword evidence="2" id="KW-0479">Metal-binding</keyword>
<evidence type="ECO:0000256" key="3">
    <source>
        <dbReference type="ARBA" id="ARBA00022771"/>
    </source>
</evidence>
<dbReference type="InterPro" id="IPR006620">
    <property type="entry name" value="Pro_4_hyd_alph"/>
</dbReference>
<dbReference type="EMBL" id="KK121479">
    <property type="protein sequence ID" value="KFM80564.1"/>
    <property type="molecule type" value="Genomic_DNA"/>
</dbReference>
<dbReference type="InterPro" id="IPR051559">
    <property type="entry name" value="HIF_prolyl_hydroxylases"/>
</dbReference>
<gene>
    <name evidence="14" type="ORF">X975_01282</name>
</gene>
<dbReference type="PANTHER" id="PTHR12907">
    <property type="entry name" value="EGL NINE HOMOLOG-RELATED"/>
    <property type="match status" value="1"/>
</dbReference>
<evidence type="ECO:0000256" key="9">
    <source>
        <dbReference type="ARBA" id="ARBA00039004"/>
    </source>
</evidence>
<dbReference type="GO" id="GO:0008270">
    <property type="term" value="F:zinc ion binding"/>
    <property type="evidence" value="ECO:0007669"/>
    <property type="project" value="UniProtKB-KW"/>
</dbReference>
<dbReference type="OMA" id="HIANIEP"/>
<dbReference type="SMART" id="SM00702">
    <property type="entry name" value="P4Hc"/>
    <property type="match status" value="1"/>
</dbReference>
<evidence type="ECO:0000259" key="13">
    <source>
        <dbReference type="PROSITE" id="PS51471"/>
    </source>
</evidence>
<accession>A0A087UT75</accession>
<evidence type="ECO:0000256" key="7">
    <source>
        <dbReference type="ARBA" id="ARBA00023002"/>
    </source>
</evidence>
<evidence type="ECO:0000256" key="8">
    <source>
        <dbReference type="ARBA" id="ARBA00023004"/>
    </source>
</evidence>
<keyword evidence="3 11" id="KW-0863">Zinc-finger</keyword>
<dbReference type="PANTHER" id="PTHR12907:SF26">
    <property type="entry name" value="HIF PROLYL HYDROXYLASE, ISOFORM C"/>
    <property type="match status" value="1"/>
</dbReference>
<dbReference type="GO" id="GO:0031418">
    <property type="term" value="F:L-ascorbic acid binding"/>
    <property type="evidence" value="ECO:0007669"/>
    <property type="project" value="UniProtKB-KW"/>
</dbReference>